<accession>W7XD04</accession>
<dbReference type="RefSeq" id="XP_012652117.1">
    <property type="nucleotide sequence ID" value="XM_012796663.1"/>
</dbReference>
<dbReference type="EMBL" id="GG662763">
    <property type="protein sequence ID" value="EWS75357.1"/>
    <property type="molecule type" value="Genomic_DNA"/>
</dbReference>
<dbReference type="InParanoid" id="W7XD04"/>
<evidence type="ECO:0000313" key="3">
    <source>
        <dbReference type="EMBL" id="EWS75357.1"/>
    </source>
</evidence>
<dbReference type="AlphaFoldDB" id="W7XD04"/>
<keyword evidence="1" id="KW-0175">Coiled coil</keyword>
<dbReference type="GeneID" id="24440744"/>
<proteinExistence type="predicted"/>
<organism evidence="3 4">
    <name type="scientific">Tetrahymena thermophila (strain SB210)</name>
    <dbReference type="NCBI Taxonomy" id="312017"/>
    <lineage>
        <taxon>Eukaryota</taxon>
        <taxon>Sar</taxon>
        <taxon>Alveolata</taxon>
        <taxon>Ciliophora</taxon>
        <taxon>Intramacronucleata</taxon>
        <taxon>Oligohymenophorea</taxon>
        <taxon>Hymenostomatida</taxon>
        <taxon>Tetrahymenina</taxon>
        <taxon>Tetrahymenidae</taxon>
        <taxon>Tetrahymena</taxon>
    </lineage>
</organism>
<sequence length="394" mass="46318">MFQRNFQQIPQQQMMAPGQAYAQMPPQPPNQQQYMMIKQQQNGGIPYDIKNGQQVRIPYQQQLPPQQQIQQMGSPQLQNQQSFQQNGSYVQKQIPQQQPQFIQLAQSNTTPQVVYHQQNVQNGYNINQNGSSVYSQTSSTQNTLGNSRVISPERRIEEIDASLQYENEKLNRQYSHLESLLEAFYSFEKTKNINDLKLFNQKNQQIFSDLIDEIYDYKAKVEDEKRKGDDLRQQNSELKINTSQYSDQVAPINGPLLSLQNQELQKRLDSMKEEQNRLKSQMNDLEARKHQIDYYAETKEQLEQQIQNLEETEKQLQQEVESIQQSNQKLTENLSKKDFFKEYDFMCREKKGLNDQNEKVKKEITLKDEELYKLKGKQEAPFPQCGMGLPPNRQ</sequence>
<evidence type="ECO:0000313" key="4">
    <source>
        <dbReference type="Proteomes" id="UP000009168"/>
    </source>
</evidence>
<dbReference type="Proteomes" id="UP000009168">
    <property type="component" value="Unassembled WGS sequence"/>
</dbReference>
<evidence type="ECO:0000256" key="1">
    <source>
        <dbReference type="SAM" id="Coils"/>
    </source>
</evidence>
<feature type="coiled-coil region" evidence="1">
    <location>
        <begin position="221"/>
        <end position="370"/>
    </location>
</feature>
<protein>
    <submittedName>
        <fullName evidence="3">Uncharacterized protein</fullName>
    </submittedName>
</protein>
<reference evidence="4" key="1">
    <citation type="journal article" date="2006" name="PLoS Biol.">
        <title>Macronuclear genome sequence of the ciliate Tetrahymena thermophila, a model eukaryote.</title>
        <authorList>
            <person name="Eisen J.A."/>
            <person name="Coyne R.S."/>
            <person name="Wu M."/>
            <person name="Wu D."/>
            <person name="Thiagarajan M."/>
            <person name="Wortman J.R."/>
            <person name="Badger J.H."/>
            <person name="Ren Q."/>
            <person name="Amedeo P."/>
            <person name="Jones K.M."/>
            <person name="Tallon L.J."/>
            <person name="Delcher A.L."/>
            <person name="Salzberg S.L."/>
            <person name="Silva J.C."/>
            <person name="Haas B.J."/>
            <person name="Majoros W.H."/>
            <person name="Farzad M."/>
            <person name="Carlton J.M."/>
            <person name="Smith R.K. Jr."/>
            <person name="Garg J."/>
            <person name="Pearlman R.E."/>
            <person name="Karrer K.M."/>
            <person name="Sun L."/>
            <person name="Manning G."/>
            <person name="Elde N.C."/>
            <person name="Turkewitz A.P."/>
            <person name="Asai D.J."/>
            <person name="Wilkes D.E."/>
            <person name="Wang Y."/>
            <person name="Cai H."/>
            <person name="Collins K."/>
            <person name="Stewart B.A."/>
            <person name="Lee S.R."/>
            <person name="Wilamowska K."/>
            <person name="Weinberg Z."/>
            <person name="Ruzzo W.L."/>
            <person name="Wloga D."/>
            <person name="Gaertig J."/>
            <person name="Frankel J."/>
            <person name="Tsao C.-C."/>
            <person name="Gorovsky M.A."/>
            <person name="Keeling P.J."/>
            <person name="Waller R.F."/>
            <person name="Patron N.J."/>
            <person name="Cherry J.M."/>
            <person name="Stover N.A."/>
            <person name="Krieger C.J."/>
            <person name="del Toro C."/>
            <person name="Ryder H.F."/>
            <person name="Williamson S.C."/>
            <person name="Barbeau R.A."/>
            <person name="Hamilton E.P."/>
            <person name="Orias E."/>
        </authorList>
    </citation>
    <scope>NUCLEOTIDE SEQUENCE [LARGE SCALE GENOMIC DNA]</scope>
    <source>
        <strain evidence="4">SB210</strain>
    </source>
</reference>
<dbReference type="Gene3D" id="1.10.287.1490">
    <property type="match status" value="1"/>
</dbReference>
<feature type="region of interest" description="Disordered" evidence="2">
    <location>
        <begin position="1"/>
        <end position="29"/>
    </location>
</feature>
<evidence type="ECO:0000256" key="2">
    <source>
        <dbReference type="SAM" id="MobiDB-lite"/>
    </source>
</evidence>
<dbReference type="KEGG" id="tet:TTHERM_000803700"/>
<gene>
    <name evidence="3" type="ORF">TTHERM_000803700</name>
</gene>
<dbReference type="OrthoDB" id="305428at2759"/>
<keyword evidence="4" id="KW-1185">Reference proteome</keyword>
<name>W7XD04_TETTS</name>